<protein>
    <recommendedName>
        <fullName evidence="3">Lipoprotein</fullName>
    </recommendedName>
</protein>
<organism evidence="1 2">
    <name type="scientific">Flavobacterium rakeshii</name>
    <dbReference type="NCBI Taxonomy" id="1038845"/>
    <lineage>
        <taxon>Bacteria</taxon>
        <taxon>Pseudomonadati</taxon>
        <taxon>Bacteroidota</taxon>
        <taxon>Flavobacteriia</taxon>
        <taxon>Flavobacteriales</taxon>
        <taxon>Flavobacteriaceae</taxon>
        <taxon>Flavobacterium</taxon>
    </lineage>
</organism>
<dbReference type="Proteomes" id="UP000433945">
    <property type="component" value="Unassembled WGS sequence"/>
</dbReference>
<name>A0A6N8H6H5_9FLAO</name>
<dbReference type="RefSeq" id="WP_157481096.1">
    <property type="nucleotide sequence ID" value="NZ_WOWP01000001.1"/>
</dbReference>
<proteinExistence type="predicted"/>
<comment type="caution">
    <text evidence="1">The sequence shown here is derived from an EMBL/GenBank/DDBJ whole genome shotgun (WGS) entry which is preliminary data.</text>
</comment>
<keyword evidence="2" id="KW-1185">Reference proteome</keyword>
<evidence type="ECO:0000313" key="2">
    <source>
        <dbReference type="Proteomes" id="UP000433945"/>
    </source>
</evidence>
<evidence type="ECO:0000313" key="1">
    <source>
        <dbReference type="EMBL" id="MUV02131.1"/>
    </source>
</evidence>
<sequence length="172" mass="20092">MKKLIYILFILFITSCSSTKKINGKYSFKNNERLISIDFKNDSLCEVNQVFYCDKIPEKYQNTTFMCKYSVSSLKKAIGYNENFKKKRIKFRKLTMQNLADSIPDSYIIIPDYKNSCLPPVAINSKEAKLQNKIKYGIIYNLVNDTLVIYDSHITFANYKLTKVKKKRKASN</sequence>
<dbReference type="AlphaFoldDB" id="A0A6N8H6H5"/>
<dbReference type="PROSITE" id="PS51257">
    <property type="entry name" value="PROKAR_LIPOPROTEIN"/>
    <property type="match status" value="1"/>
</dbReference>
<dbReference type="EMBL" id="WOWP01000001">
    <property type="protein sequence ID" value="MUV02131.1"/>
    <property type="molecule type" value="Genomic_DNA"/>
</dbReference>
<accession>A0A6N8H6H5</accession>
<gene>
    <name evidence="1" type="ORF">GN157_00270</name>
</gene>
<evidence type="ECO:0008006" key="3">
    <source>
        <dbReference type="Google" id="ProtNLM"/>
    </source>
</evidence>
<reference evidence="1 2" key="1">
    <citation type="submission" date="2019-12" db="EMBL/GenBank/DDBJ databases">
        <authorList>
            <person name="Sun J.-Q."/>
        </authorList>
    </citation>
    <scope>NUCLEOTIDE SEQUENCE [LARGE SCALE GENOMIC DNA]</scope>
    <source>
        <strain evidence="1 2">JCM 17928</strain>
    </source>
</reference>